<organism evidence="2 3">
    <name type="scientific">Anaplasma phagocytophilum str. ApNP</name>
    <dbReference type="NCBI Taxonomy" id="1359153"/>
    <lineage>
        <taxon>Bacteria</taxon>
        <taxon>Pseudomonadati</taxon>
        <taxon>Pseudomonadota</taxon>
        <taxon>Alphaproteobacteria</taxon>
        <taxon>Rickettsiales</taxon>
        <taxon>Anaplasmataceae</taxon>
        <taxon>Anaplasma</taxon>
        <taxon>phagocytophilum group</taxon>
    </lineage>
</organism>
<name>A0A0F3NHL9_ANAPH</name>
<dbReference type="Proteomes" id="UP000033385">
    <property type="component" value="Unassembled WGS sequence"/>
</dbReference>
<proteinExistence type="predicted"/>
<feature type="region of interest" description="Disordered" evidence="1">
    <location>
        <begin position="1"/>
        <end position="36"/>
    </location>
</feature>
<sequence length="60" mass="6201">MKISSPEIDGKVCSGDHAKEGASNTPTKFGIEPDNGTNTTAQCSGLNKKGQVNLAVLLQV</sequence>
<evidence type="ECO:0000256" key="1">
    <source>
        <dbReference type="SAM" id="MobiDB-lite"/>
    </source>
</evidence>
<dbReference type="PATRIC" id="fig|1359153.3.peg.661"/>
<reference evidence="2 3" key="1">
    <citation type="submission" date="2015-01" db="EMBL/GenBank/DDBJ databases">
        <title>Genome Sequencing of Rickettsiales.</title>
        <authorList>
            <person name="Daugherty S.C."/>
            <person name="Su Q."/>
            <person name="Abolude K."/>
            <person name="Beier-Sexton M."/>
            <person name="Carlyon J.A."/>
            <person name="Carter R."/>
            <person name="Day N.P."/>
            <person name="Dumler S.J."/>
            <person name="Dyachenko V."/>
            <person name="Godinez A."/>
            <person name="Kurtti T.J."/>
            <person name="Lichay M."/>
            <person name="Mullins K.E."/>
            <person name="Ott S."/>
            <person name="Pappas-Brown V."/>
            <person name="Paris D.H."/>
            <person name="Patel P."/>
            <person name="Richards A.L."/>
            <person name="Sadzewicz L."/>
            <person name="Sears K."/>
            <person name="Seidman D."/>
            <person name="Sengamalay N."/>
            <person name="Stenos J."/>
            <person name="Tallon L.J."/>
            <person name="Vincent G."/>
            <person name="Fraser C.M."/>
            <person name="Munderloh U."/>
            <person name="Dunning-Hotopp J.C."/>
        </authorList>
    </citation>
    <scope>NUCLEOTIDE SEQUENCE [LARGE SCALE GENOMIC DNA]</scope>
    <source>
        <strain evidence="2 3">ApNP</strain>
    </source>
</reference>
<feature type="compositionally biased region" description="Basic and acidic residues" evidence="1">
    <location>
        <begin position="8"/>
        <end position="20"/>
    </location>
</feature>
<protein>
    <submittedName>
        <fullName evidence="2">Putative p44-76 outer membrane protein, silent</fullName>
    </submittedName>
</protein>
<dbReference type="AlphaFoldDB" id="A0A0F3NHL9"/>
<comment type="caution">
    <text evidence="2">The sequence shown here is derived from an EMBL/GenBank/DDBJ whole genome shotgun (WGS) entry which is preliminary data.</text>
</comment>
<evidence type="ECO:0000313" key="3">
    <source>
        <dbReference type="Proteomes" id="UP000033385"/>
    </source>
</evidence>
<accession>A0A0F3NHL9</accession>
<evidence type="ECO:0000313" key="2">
    <source>
        <dbReference type="EMBL" id="KJV66394.1"/>
    </source>
</evidence>
<dbReference type="EMBL" id="LANW01000001">
    <property type="protein sequence ID" value="KJV66394.1"/>
    <property type="molecule type" value="Genomic_DNA"/>
</dbReference>
<gene>
    <name evidence="2" type="ORF">APHNP_0649</name>
</gene>